<evidence type="ECO:0000313" key="2">
    <source>
        <dbReference type="Proteomes" id="UP000265520"/>
    </source>
</evidence>
<evidence type="ECO:0000313" key="1">
    <source>
        <dbReference type="EMBL" id="MCI06167.1"/>
    </source>
</evidence>
<dbReference type="Gene3D" id="3.40.50.720">
    <property type="entry name" value="NAD(P)-binding Rossmann-like Domain"/>
    <property type="match status" value="1"/>
</dbReference>
<dbReference type="AlphaFoldDB" id="A0A392P2G1"/>
<comment type="caution">
    <text evidence="1">The sequence shown here is derived from an EMBL/GenBank/DDBJ whole genome shotgun (WGS) entry which is preliminary data.</text>
</comment>
<reference evidence="1 2" key="1">
    <citation type="journal article" date="2018" name="Front. Plant Sci.">
        <title>Red Clover (Trifolium pratense) and Zigzag Clover (T. medium) - A Picture of Genomic Similarities and Differences.</title>
        <authorList>
            <person name="Dluhosova J."/>
            <person name="Istvanek J."/>
            <person name="Nedelnik J."/>
            <person name="Repkova J."/>
        </authorList>
    </citation>
    <scope>NUCLEOTIDE SEQUENCE [LARGE SCALE GENOMIC DNA]</scope>
    <source>
        <strain evidence="2">cv. 10/8</strain>
        <tissue evidence="1">Leaf</tissue>
    </source>
</reference>
<name>A0A392P2G1_9FABA</name>
<dbReference type="Proteomes" id="UP000265520">
    <property type="component" value="Unassembled WGS sequence"/>
</dbReference>
<accession>A0A392P2G1</accession>
<feature type="non-terminal residue" evidence="1">
    <location>
        <position position="1"/>
    </location>
</feature>
<organism evidence="1 2">
    <name type="scientific">Trifolium medium</name>
    <dbReference type="NCBI Taxonomy" id="97028"/>
    <lineage>
        <taxon>Eukaryota</taxon>
        <taxon>Viridiplantae</taxon>
        <taxon>Streptophyta</taxon>
        <taxon>Embryophyta</taxon>
        <taxon>Tracheophyta</taxon>
        <taxon>Spermatophyta</taxon>
        <taxon>Magnoliopsida</taxon>
        <taxon>eudicotyledons</taxon>
        <taxon>Gunneridae</taxon>
        <taxon>Pentapetalae</taxon>
        <taxon>rosids</taxon>
        <taxon>fabids</taxon>
        <taxon>Fabales</taxon>
        <taxon>Fabaceae</taxon>
        <taxon>Papilionoideae</taxon>
        <taxon>50 kb inversion clade</taxon>
        <taxon>NPAAA clade</taxon>
        <taxon>Hologalegina</taxon>
        <taxon>IRL clade</taxon>
        <taxon>Trifolieae</taxon>
        <taxon>Trifolium</taxon>
    </lineage>
</organism>
<proteinExistence type="predicted"/>
<dbReference type="EMBL" id="LXQA010060966">
    <property type="protein sequence ID" value="MCI06167.1"/>
    <property type="molecule type" value="Genomic_DNA"/>
</dbReference>
<keyword evidence="2" id="KW-1185">Reference proteome</keyword>
<sequence>DQEEVSDKSDKEAPAVPTRQEIITLQVVIYFVGLKAVVGESVQKSILYYDNNLIGTIFLFEVMDARRCWEEYSILIGKSAGKTY</sequence>
<protein>
    <submittedName>
        <fullName evidence="1">UDP-glucose 4-epimerase GEPI48-like</fullName>
    </submittedName>
</protein>